<evidence type="ECO:0000259" key="2">
    <source>
        <dbReference type="Pfam" id="PF07331"/>
    </source>
</evidence>
<proteinExistence type="predicted"/>
<name>A0A6N8IPA7_9BURK</name>
<feature type="transmembrane region" description="Helical" evidence="1">
    <location>
        <begin position="38"/>
        <end position="58"/>
    </location>
</feature>
<evidence type="ECO:0000256" key="1">
    <source>
        <dbReference type="SAM" id="Phobius"/>
    </source>
</evidence>
<dbReference type="RefSeq" id="WP_157396496.1">
    <property type="nucleotide sequence ID" value="NZ_WSEL01000003.1"/>
</dbReference>
<keyword evidence="1" id="KW-1133">Transmembrane helix</keyword>
<keyword evidence="4" id="KW-1185">Reference proteome</keyword>
<organism evidence="3 4">
    <name type="scientific">Ramlibacter pinisoli</name>
    <dbReference type="NCBI Taxonomy" id="2682844"/>
    <lineage>
        <taxon>Bacteria</taxon>
        <taxon>Pseudomonadati</taxon>
        <taxon>Pseudomonadota</taxon>
        <taxon>Betaproteobacteria</taxon>
        <taxon>Burkholderiales</taxon>
        <taxon>Comamonadaceae</taxon>
        <taxon>Ramlibacter</taxon>
    </lineage>
</organism>
<keyword evidence="1" id="KW-0472">Membrane</keyword>
<keyword evidence="1" id="KW-0812">Transmembrane</keyword>
<comment type="caution">
    <text evidence="3">The sequence shown here is derived from an EMBL/GenBank/DDBJ whole genome shotgun (WGS) entry which is preliminary data.</text>
</comment>
<sequence>MKVSDRVTGGILVGLGIAAAWGGSKLPPVPGQQVGPNVFPMVIGTALVLCGVLIILGVGRTFEEEEKIVTSATGDVADGDAIEPPRGRIETFLGGGWKVLVPPAALFFYYFASERLGFWITALLMIFALARSQGAKWKHAVALAICAPALVHLVFYKLLRVPLPPGLLKFPWA</sequence>
<accession>A0A6N8IPA7</accession>
<feature type="domain" description="DUF1468" evidence="2">
    <location>
        <begin position="7"/>
        <end position="164"/>
    </location>
</feature>
<protein>
    <submittedName>
        <fullName evidence="3">Tripartite tricarboxylate transporter TctB family protein</fullName>
    </submittedName>
</protein>
<dbReference type="EMBL" id="WSEL01000003">
    <property type="protein sequence ID" value="MVQ28385.1"/>
    <property type="molecule type" value="Genomic_DNA"/>
</dbReference>
<dbReference type="InterPro" id="IPR009936">
    <property type="entry name" value="DUF1468"/>
</dbReference>
<evidence type="ECO:0000313" key="4">
    <source>
        <dbReference type="Proteomes" id="UP000469385"/>
    </source>
</evidence>
<feature type="transmembrane region" description="Helical" evidence="1">
    <location>
        <begin position="116"/>
        <end position="133"/>
    </location>
</feature>
<dbReference type="Proteomes" id="UP000469385">
    <property type="component" value="Unassembled WGS sequence"/>
</dbReference>
<dbReference type="AlphaFoldDB" id="A0A6N8IPA7"/>
<gene>
    <name evidence="3" type="ORF">GON04_02910</name>
</gene>
<dbReference type="Pfam" id="PF07331">
    <property type="entry name" value="TctB"/>
    <property type="match status" value="1"/>
</dbReference>
<feature type="transmembrane region" description="Helical" evidence="1">
    <location>
        <begin position="140"/>
        <end position="159"/>
    </location>
</feature>
<reference evidence="3 4" key="1">
    <citation type="submission" date="2019-12" db="EMBL/GenBank/DDBJ databases">
        <authorList>
            <person name="Huq M.A."/>
        </authorList>
    </citation>
    <scope>NUCLEOTIDE SEQUENCE [LARGE SCALE GENOMIC DNA]</scope>
    <source>
        <strain evidence="3 4">MAH-25</strain>
    </source>
</reference>
<evidence type="ECO:0000313" key="3">
    <source>
        <dbReference type="EMBL" id="MVQ28385.1"/>
    </source>
</evidence>